<gene>
    <name evidence="2" type="ORF">BN1205_101670</name>
</gene>
<feature type="compositionally biased region" description="Low complexity" evidence="1">
    <location>
        <begin position="231"/>
        <end position="240"/>
    </location>
</feature>
<feature type="region of interest" description="Disordered" evidence="1">
    <location>
        <begin position="349"/>
        <end position="424"/>
    </location>
</feature>
<reference evidence="2" key="1">
    <citation type="journal article" date="2015" name="PLoS ONE">
        <title>Comprehensive Evaluation of Toxoplasma gondii VEG and Neospora caninum LIV Genomes with Tachyzoite Stage Transcriptome and Proteome Defines Novel Transcript Features.</title>
        <authorList>
            <person name="Ramaprasad A."/>
            <person name="Mourier T."/>
            <person name="Naeem R."/>
            <person name="Malas T.B."/>
            <person name="Moussa E."/>
            <person name="Panigrahi A."/>
            <person name="Vermont S.J."/>
            <person name="Otto T.D."/>
            <person name="Wastling J."/>
            <person name="Pain A."/>
        </authorList>
    </citation>
    <scope>NUCLEOTIDE SEQUENCE</scope>
    <source>
        <strain evidence="2">VEG</strain>
    </source>
</reference>
<evidence type="ECO:0000313" key="2">
    <source>
        <dbReference type="EMBL" id="CEL77838.1"/>
    </source>
</evidence>
<sequence length="937" mass="102867">MGRLRFRCLRRCCNCRCFSPTLVAAMSSPEVMALGRASRDSERPRRTRCSVVSSHVSSGVSCSSQVPPSTRSCQNSTPSPANHASPSFPVDVSPAAPTVSPASVSPSVPGVSPSPFSPRASLSPYSLPRPPSGATGATGAAALGVPVLVSGLASRPVSPASSLEGRGQAMHFSSGRQGRPRYATAPSNYRHARALQPSDLRVRAPRLSPSPAGASPRLSPSPRGPSPRGPSSPALSPSLSFERHRRQQTTFERLRQELKTTYFPRVAASDNDDWETFRAQMIEESERERRQNLQKEEFETLSPRERVMIPTMYLHPQEPHAPGGDGDSPHFGGRADRHYFSLPPVLIAPADAPSEEATEAHTTRCRKREETYHHQAERPAHVPTEAEREVPQERDAKEEVEAAEQGDRRTLSPASSVVTARELRAETPKGEAVVSPVGKKRERTYSVAPAARETGTLAAVVQQKKNALHKRIWNALRKKKFRDFEHAMAEMEAARLRPDEVSFTLHLYGVLLSSRHDNAQAWEVLNLMKASKVHPTLVRYNERILTSYMELAALKAEPHPDNTRKLLRAAWLLAALVRNRRQRWIARKNASLRDQGVGEEHLLCLHDLGALWIGNAVDPLLPRTAQFVMIEERLKDQNSGRLSASERFPLLSDSLDCLDDGERGRQALGSGNGGEYSRSQVSVVAPNWSGKTLLKGLDSSEQHESREAEIAALAAVAADVQASVQPGALAAAGLGAAETLNSHPLFSPRTEGRGLTAEFSLSRHRETEPGVLTAGGVPLEALPFDDRNFGWDRKRLGERHDPVTDTVSLALPSWTVESTATDKGADDTRAVSGHRQPRTKYQGEKYFGEFGQSEGDTSESVALPQDVARKSEVTEWDEPEGYSKKQGENSTGKWEGYNLTEAYENDSASEPSLFFEKGKVRVRNWRGKAQKRQEKDG</sequence>
<feature type="compositionally biased region" description="Low complexity" evidence="1">
    <location>
        <begin position="205"/>
        <end position="221"/>
    </location>
</feature>
<protein>
    <submittedName>
        <fullName evidence="2">Uncharacterized protein</fullName>
    </submittedName>
</protein>
<accession>A0A0F7VAZ5</accession>
<name>A0A0F7VAZ5_TOXGV</name>
<feature type="compositionally biased region" description="Low complexity" evidence="1">
    <location>
        <begin position="89"/>
        <end position="136"/>
    </location>
</feature>
<dbReference type="EMBL" id="LN714501">
    <property type="protein sequence ID" value="CEL77838.1"/>
    <property type="molecule type" value="Genomic_DNA"/>
</dbReference>
<organism evidence="2">
    <name type="scientific">Toxoplasma gondii (strain ATCC 50861 / VEG)</name>
    <dbReference type="NCBI Taxonomy" id="432359"/>
    <lineage>
        <taxon>Eukaryota</taxon>
        <taxon>Sar</taxon>
        <taxon>Alveolata</taxon>
        <taxon>Apicomplexa</taxon>
        <taxon>Conoidasida</taxon>
        <taxon>Coccidia</taxon>
        <taxon>Eucoccidiorida</taxon>
        <taxon>Eimeriorina</taxon>
        <taxon>Sarcocystidae</taxon>
        <taxon>Toxoplasma</taxon>
    </lineage>
</organism>
<evidence type="ECO:0000256" key="1">
    <source>
        <dbReference type="SAM" id="MobiDB-lite"/>
    </source>
</evidence>
<feature type="compositionally biased region" description="Basic and acidic residues" evidence="1">
    <location>
        <begin position="358"/>
        <end position="410"/>
    </location>
</feature>
<feature type="region of interest" description="Disordered" evidence="1">
    <location>
        <begin position="852"/>
        <end position="893"/>
    </location>
</feature>
<dbReference type="AlphaFoldDB" id="A0A0F7VAZ5"/>
<feature type="region of interest" description="Disordered" evidence="1">
    <location>
        <begin position="58"/>
        <end position="136"/>
    </location>
</feature>
<feature type="region of interest" description="Disordered" evidence="1">
    <location>
        <begin position="315"/>
        <end position="337"/>
    </location>
</feature>
<feature type="compositionally biased region" description="Polar residues" evidence="1">
    <location>
        <begin position="70"/>
        <end position="85"/>
    </location>
</feature>
<feature type="region of interest" description="Disordered" evidence="1">
    <location>
        <begin position="155"/>
        <end position="246"/>
    </location>
</feature>
<proteinExistence type="predicted"/>
<feature type="compositionally biased region" description="Low complexity" evidence="1">
    <location>
        <begin position="58"/>
        <end position="69"/>
    </location>
</feature>